<gene>
    <name evidence="9" type="ORF">Y10_28430</name>
</gene>
<comment type="similarity">
    <text evidence="2">Belongs to the outer membrane factor (OMF) (TC 1.B.17) family.</text>
</comment>
<protein>
    <submittedName>
        <fullName evidence="9">Transporter</fullName>
    </submittedName>
</protein>
<evidence type="ECO:0000313" key="10">
    <source>
        <dbReference type="Proteomes" id="UP001143543"/>
    </source>
</evidence>
<evidence type="ECO:0000313" key="9">
    <source>
        <dbReference type="EMBL" id="GLB50475.1"/>
    </source>
</evidence>
<dbReference type="Gene3D" id="1.20.1600.10">
    <property type="entry name" value="Outer membrane efflux proteins (OEP)"/>
    <property type="match status" value="1"/>
</dbReference>
<dbReference type="PANTHER" id="PTHR30026">
    <property type="entry name" value="OUTER MEMBRANE PROTEIN TOLC"/>
    <property type="match status" value="1"/>
</dbReference>
<organism evidence="9 10">
    <name type="scientific">Neptunitalea lumnitzerae</name>
    <dbReference type="NCBI Taxonomy" id="2965509"/>
    <lineage>
        <taxon>Bacteria</taxon>
        <taxon>Pseudomonadati</taxon>
        <taxon>Bacteroidota</taxon>
        <taxon>Flavobacteriia</taxon>
        <taxon>Flavobacteriales</taxon>
        <taxon>Flavobacteriaceae</taxon>
        <taxon>Neptunitalea</taxon>
    </lineage>
</organism>
<feature type="signal peptide" evidence="8">
    <location>
        <begin position="1"/>
        <end position="18"/>
    </location>
</feature>
<evidence type="ECO:0000256" key="6">
    <source>
        <dbReference type="ARBA" id="ARBA00023136"/>
    </source>
</evidence>
<keyword evidence="5" id="KW-0812">Transmembrane</keyword>
<keyword evidence="6" id="KW-0472">Membrane</keyword>
<sequence length="444" mass="49041">MKTYFSILLLFVFCWAGAQDTETLEGAEKVWTLEACLAYAVENNITVKDALFTKESADVTYSQSKTSRLPSLSGSASQSFTNGQSIDPITSDYVNSQIHSTSLGLNTSVTLFQGSQLNNTIKQNKLLVDQNSFYVEEAKNNVVLSVTEAYLQALYAKEGILIAQKNLEASAKEAATAKARLDAGSIAMQDYTDALSQEATNRYNVIDAKNNYATYILTLKQLLELSPLEEFDVVTPETDNYEPELLPQKLSVYETALGYLPEFQAAKLGVEVSEKDLDIAKGDYLPTLSLSGSVGSGYTSTQDLTFQDQLNVNFNQRVGLSLSIPIFNGNQTKAAVQKAKIAIEQSQLQQQTVQKEIYQKIETAYQNALSSQEQLSAAKTASDAAEESYKLAQKKYDLGALNTTDLVVSQNTYTNAQQNYLQAKYLNILYTQLLNFYQGQEIKL</sequence>
<dbReference type="InterPro" id="IPR051906">
    <property type="entry name" value="TolC-like"/>
</dbReference>
<keyword evidence="8" id="KW-0732">Signal</keyword>
<keyword evidence="3" id="KW-0813">Transport</keyword>
<reference evidence="9" key="1">
    <citation type="submission" date="2022-07" db="EMBL/GenBank/DDBJ databases">
        <title>Taxonomy of Novel Oxalotrophic and Methylotrophic Bacteria.</title>
        <authorList>
            <person name="Sahin N."/>
            <person name="Tani A."/>
        </authorList>
    </citation>
    <scope>NUCLEOTIDE SEQUENCE</scope>
    <source>
        <strain evidence="9">Y10</strain>
    </source>
</reference>
<evidence type="ECO:0000256" key="8">
    <source>
        <dbReference type="SAM" id="SignalP"/>
    </source>
</evidence>
<dbReference type="RefSeq" id="WP_281766102.1">
    <property type="nucleotide sequence ID" value="NZ_BRVO01000003.1"/>
</dbReference>
<evidence type="ECO:0000256" key="1">
    <source>
        <dbReference type="ARBA" id="ARBA00004442"/>
    </source>
</evidence>
<dbReference type="InterPro" id="IPR003423">
    <property type="entry name" value="OMP_efflux"/>
</dbReference>
<keyword evidence="10" id="KW-1185">Reference proteome</keyword>
<dbReference type="Proteomes" id="UP001143543">
    <property type="component" value="Unassembled WGS sequence"/>
</dbReference>
<comment type="subcellular location">
    <subcellularLocation>
        <location evidence="1">Cell outer membrane</location>
    </subcellularLocation>
</comment>
<evidence type="ECO:0000256" key="2">
    <source>
        <dbReference type="ARBA" id="ARBA00007613"/>
    </source>
</evidence>
<name>A0ABQ5MM28_9FLAO</name>
<evidence type="ECO:0000256" key="3">
    <source>
        <dbReference type="ARBA" id="ARBA00022448"/>
    </source>
</evidence>
<dbReference type="SUPFAM" id="SSF56954">
    <property type="entry name" value="Outer membrane efflux proteins (OEP)"/>
    <property type="match status" value="1"/>
</dbReference>
<dbReference type="PANTHER" id="PTHR30026:SF20">
    <property type="entry name" value="OUTER MEMBRANE PROTEIN TOLC"/>
    <property type="match status" value="1"/>
</dbReference>
<keyword evidence="7" id="KW-0998">Cell outer membrane</keyword>
<dbReference type="EMBL" id="BRVO01000003">
    <property type="protein sequence ID" value="GLB50475.1"/>
    <property type="molecule type" value="Genomic_DNA"/>
</dbReference>
<keyword evidence="4" id="KW-1134">Transmembrane beta strand</keyword>
<proteinExistence type="inferred from homology"/>
<accession>A0ABQ5MM28</accession>
<dbReference type="Pfam" id="PF02321">
    <property type="entry name" value="OEP"/>
    <property type="match status" value="2"/>
</dbReference>
<evidence type="ECO:0000256" key="7">
    <source>
        <dbReference type="ARBA" id="ARBA00023237"/>
    </source>
</evidence>
<comment type="caution">
    <text evidence="9">The sequence shown here is derived from an EMBL/GenBank/DDBJ whole genome shotgun (WGS) entry which is preliminary data.</text>
</comment>
<evidence type="ECO:0000256" key="5">
    <source>
        <dbReference type="ARBA" id="ARBA00022692"/>
    </source>
</evidence>
<feature type="chain" id="PRO_5045316022" evidence="8">
    <location>
        <begin position="19"/>
        <end position="444"/>
    </location>
</feature>
<evidence type="ECO:0000256" key="4">
    <source>
        <dbReference type="ARBA" id="ARBA00022452"/>
    </source>
</evidence>